<organism evidence="1 2">
    <name type="scientific">Colletotrichum karsti</name>
    <dbReference type="NCBI Taxonomy" id="1095194"/>
    <lineage>
        <taxon>Eukaryota</taxon>
        <taxon>Fungi</taxon>
        <taxon>Dikarya</taxon>
        <taxon>Ascomycota</taxon>
        <taxon>Pezizomycotina</taxon>
        <taxon>Sordariomycetes</taxon>
        <taxon>Hypocreomycetidae</taxon>
        <taxon>Glomerellales</taxon>
        <taxon>Glomerellaceae</taxon>
        <taxon>Colletotrichum</taxon>
        <taxon>Colletotrichum boninense species complex</taxon>
    </lineage>
</organism>
<keyword evidence="2" id="KW-1185">Reference proteome</keyword>
<sequence length="126" mass="14037">MCKGTETTMSCGHALRSRLQDCGKGSECKGAAWQPAFLNDSCAACHRSMNLRQNRTRYEAEQVVLMADYQKAKSEGDDGEMCRLRRVMVEHARLSRTGNFEVSLTREALPGHVQWPNVKGSSGNSR</sequence>
<dbReference type="GeneID" id="62168734"/>
<evidence type="ECO:0000313" key="2">
    <source>
        <dbReference type="Proteomes" id="UP000781932"/>
    </source>
</evidence>
<dbReference type="EMBL" id="JAATWM020000068">
    <property type="protein sequence ID" value="KAF9869556.1"/>
    <property type="molecule type" value="Genomic_DNA"/>
</dbReference>
<proteinExistence type="predicted"/>
<dbReference type="AlphaFoldDB" id="A0A9P6HWH0"/>
<protein>
    <submittedName>
        <fullName evidence="1">Uncharacterized protein</fullName>
    </submittedName>
</protein>
<reference evidence="1" key="2">
    <citation type="submission" date="2020-11" db="EMBL/GenBank/DDBJ databases">
        <title>Whole genome sequencing of Colletotrichum sp.</title>
        <authorList>
            <person name="Li H."/>
        </authorList>
    </citation>
    <scope>NUCLEOTIDE SEQUENCE</scope>
    <source>
        <strain evidence="1">CkLH20</strain>
    </source>
</reference>
<dbReference type="Proteomes" id="UP000781932">
    <property type="component" value="Unassembled WGS sequence"/>
</dbReference>
<evidence type="ECO:0000313" key="1">
    <source>
        <dbReference type="EMBL" id="KAF9869556.1"/>
    </source>
</evidence>
<gene>
    <name evidence="1" type="ORF">CkaCkLH20_12949</name>
</gene>
<comment type="caution">
    <text evidence="1">The sequence shown here is derived from an EMBL/GenBank/DDBJ whole genome shotgun (WGS) entry which is preliminary data.</text>
</comment>
<reference evidence="1" key="1">
    <citation type="submission" date="2020-03" db="EMBL/GenBank/DDBJ databases">
        <authorList>
            <person name="He L."/>
        </authorList>
    </citation>
    <scope>NUCLEOTIDE SEQUENCE</scope>
    <source>
        <strain evidence="1">CkLH20</strain>
    </source>
</reference>
<dbReference type="OrthoDB" id="4829187at2759"/>
<name>A0A9P6HWH0_9PEZI</name>
<accession>A0A9P6HWH0</accession>
<dbReference type="RefSeq" id="XP_038739017.1">
    <property type="nucleotide sequence ID" value="XM_038895660.1"/>
</dbReference>